<feature type="domain" description="Glycosyltransferase 2-like" evidence="1">
    <location>
        <begin position="4"/>
        <end position="96"/>
    </location>
</feature>
<dbReference type="InterPro" id="IPR001173">
    <property type="entry name" value="Glyco_trans_2-like"/>
</dbReference>
<sequence>MGVSAAMIVKDSERCIARCIDSIVNSVDEIVIVDTGSTDATIEIVKQYVQDYPHIRMYQYEWINDFAAARNYSLEQVTHDWVFIVDSDDVLPDTEQSKIRSYVQNQIDLGQETVFDIIYDNTVAGEIVEVIPVGYVRLFPSRLRYVDRIHEQISYGDIPRTSSDIHLLHDGYDINLVDLKAKKKRNIDLLVASLQSNQENARLWLHLAREMSVLDLSKALRYLDIAESKTNNQELLILIHNERASLS</sequence>
<dbReference type="EMBL" id="QKWW01000014">
    <property type="protein sequence ID" value="PZT56960.1"/>
    <property type="molecule type" value="Genomic_DNA"/>
</dbReference>
<dbReference type="Proteomes" id="UP000249204">
    <property type="component" value="Unassembled WGS sequence"/>
</dbReference>
<dbReference type="CDD" id="cd02511">
    <property type="entry name" value="Beta4Glucosyltransferase"/>
    <property type="match status" value="1"/>
</dbReference>
<dbReference type="PANTHER" id="PTHR43630:SF2">
    <property type="entry name" value="GLYCOSYLTRANSFERASE"/>
    <property type="match status" value="1"/>
</dbReference>
<dbReference type="AlphaFoldDB" id="A0A2W6PBC9"/>
<dbReference type="PANTHER" id="PTHR43630">
    <property type="entry name" value="POLY-BETA-1,6-N-ACETYL-D-GLUCOSAMINE SYNTHASE"/>
    <property type="match status" value="1"/>
</dbReference>
<proteinExistence type="predicted"/>
<accession>A0A2W6PBC9</accession>
<dbReference type="Pfam" id="PF00535">
    <property type="entry name" value="Glycos_transf_2"/>
    <property type="match status" value="1"/>
</dbReference>
<evidence type="ECO:0000313" key="3">
    <source>
        <dbReference type="Proteomes" id="UP000249204"/>
    </source>
</evidence>
<gene>
    <name evidence="2" type="ORF">DN757_04795</name>
</gene>
<organism evidence="2 3">
    <name type="scientific">Paenibacillus silvae</name>
    <dbReference type="NCBI Taxonomy" id="1325358"/>
    <lineage>
        <taxon>Bacteria</taxon>
        <taxon>Bacillati</taxon>
        <taxon>Bacillota</taxon>
        <taxon>Bacilli</taxon>
        <taxon>Bacillales</taxon>
        <taxon>Paenibacillaceae</taxon>
        <taxon>Paenibacillus</taxon>
    </lineage>
</organism>
<evidence type="ECO:0000313" key="2">
    <source>
        <dbReference type="EMBL" id="PZT56960.1"/>
    </source>
</evidence>
<protein>
    <submittedName>
        <fullName evidence="2">Glycosyltransferase family 2 protein</fullName>
    </submittedName>
</protein>
<dbReference type="Gene3D" id="3.90.550.10">
    <property type="entry name" value="Spore Coat Polysaccharide Biosynthesis Protein SpsA, Chain A"/>
    <property type="match status" value="1"/>
</dbReference>
<name>A0A2W6PBC9_9BACL</name>
<keyword evidence="2" id="KW-0808">Transferase</keyword>
<reference evidence="2 3" key="1">
    <citation type="submission" date="2018-06" db="EMBL/GenBank/DDBJ databases">
        <title>Isolation of heavy metals resistant Paenibacillus silvae NC2 from Gold-Copper mine in ZiJin, China.</title>
        <authorList>
            <person name="Xu J."/>
            <person name="Mazhar H.S."/>
            <person name="Rensing C."/>
        </authorList>
    </citation>
    <scope>NUCLEOTIDE SEQUENCE [LARGE SCALE GENOMIC DNA]</scope>
    <source>
        <strain evidence="2 3">NC2</strain>
    </source>
</reference>
<dbReference type="InterPro" id="IPR029044">
    <property type="entry name" value="Nucleotide-diphossugar_trans"/>
</dbReference>
<dbReference type="SUPFAM" id="SSF53448">
    <property type="entry name" value="Nucleotide-diphospho-sugar transferases"/>
    <property type="match status" value="1"/>
</dbReference>
<evidence type="ECO:0000259" key="1">
    <source>
        <dbReference type="Pfam" id="PF00535"/>
    </source>
</evidence>
<dbReference type="GO" id="GO:0016740">
    <property type="term" value="F:transferase activity"/>
    <property type="evidence" value="ECO:0007669"/>
    <property type="project" value="UniProtKB-KW"/>
</dbReference>
<comment type="caution">
    <text evidence="2">The sequence shown here is derived from an EMBL/GenBank/DDBJ whole genome shotgun (WGS) entry which is preliminary data.</text>
</comment>